<dbReference type="GO" id="GO:0006281">
    <property type="term" value="P:DNA repair"/>
    <property type="evidence" value="ECO:0007669"/>
    <property type="project" value="InterPro"/>
</dbReference>
<dbReference type="SUPFAM" id="SSF103084">
    <property type="entry name" value="Holliday junction resolvase RusA"/>
    <property type="match status" value="1"/>
</dbReference>
<dbReference type="Pfam" id="PF05866">
    <property type="entry name" value="RusA"/>
    <property type="match status" value="1"/>
</dbReference>
<dbReference type="GO" id="GO:0006310">
    <property type="term" value="P:DNA recombination"/>
    <property type="evidence" value="ECO:0007669"/>
    <property type="project" value="InterPro"/>
</dbReference>
<evidence type="ECO:0000313" key="1">
    <source>
        <dbReference type="EMBL" id="PZW40018.1"/>
    </source>
</evidence>
<gene>
    <name evidence="1" type="ORF">C8P66_12663</name>
</gene>
<sequence length="148" mass="16714">MGDEDLLFPFEFYLVGTPLSLQANTASKVRWKNEVKEAARNRVRETAEWTYLEEEPLALTIYYFPTAPMGGDIDNIVKPIMDALIGVVHLDDQVVERVVAQKFEPGVRWTFAEPSEQLAAALDTITASESPAPVVYVRADNDLSWRRL</sequence>
<dbReference type="AlphaFoldDB" id="A0A2W7I141"/>
<name>A0A2W7I141_9PROT</name>
<dbReference type="GO" id="GO:0000287">
    <property type="term" value="F:magnesium ion binding"/>
    <property type="evidence" value="ECO:0007669"/>
    <property type="project" value="InterPro"/>
</dbReference>
<proteinExistence type="predicted"/>
<protein>
    <submittedName>
        <fullName evidence="1">Endodeoxyribonuclease RusA</fullName>
    </submittedName>
</protein>
<dbReference type="InterPro" id="IPR008822">
    <property type="entry name" value="Endonuclease_RusA-like"/>
</dbReference>
<organism evidence="1 2">
    <name type="scientific">Humitalea rosea</name>
    <dbReference type="NCBI Taxonomy" id="990373"/>
    <lineage>
        <taxon>Bacteria</taxon>
        <taxon>Pseudomonadati</taxon>
        <taxon>Pseudomonadota</taxon>
        <taxon>Alphaproteobacteria</taxon>
        <taxon>Acetobacterales</taxon>
        <taxon>Roseomonadaceae</taxon>
        <taxon>Humitalea</taxon>
    </lineage>
</organism>
<reference evidence="1 2" key="1">
    <citation type="submission" date="2018-06" db="EMBL/GenBank/DDBJ databases">
        <title>Genomic Encyclopedia of Archaeal and Bacterial Type Strains, Phase II (KMG-II): from individual species to whole genera.</title>
        <authorList>
            <person name="Goeker M."/>
        </authorList>
    </citation>
    <scope>NUCLEOTIDE SEQUENCE [LARGE SCALE GENOMIC DNA]</scope>
    <source>
        <strain evidence="1 2">DSM 24525</strain>
    </source>
</reference>
<keyword evidence="2" id="KW-1185">Reference proteome</keyword>
<dbReference type="Gene3D" id="3.30.1330.70">
    <property type="entry name" value="Holliday junction resolvase RusA"/>
    <property type="match status" value="1"/>
</dbReference>
<comment type="caution">
    <text evidence="1">The sequence shown here is derived from an EMBL/GenBank/DDBJ whole genome shotgun (WGS) entry which is preliminary data.</text>
</comment>
<dbReference type="InterPro" id="IPR036614">
    <property type="entry name" value="RusA-like_sf"/>
</dbReference>
<dbReference type="Proteomes" id="UP000249688">
    <property type="component" value="Unassembled WGS sequence"/>
</dbReference>
<dbReference type="OrthoDB" id="959793at2"/>
<accession>A0A2W7I141</accession>
<dbReference type="EMBL" id="QKYU01000026">
    <property type="protein sequence ID" value="PZW40018.1"/>
    <property type="molecule type" value="Genomic_DNA"/>
</dbReference>
<evidence type="ECO:0000313" key="2">
    <source>
        <dbReference type="Proteomes" id="UP000249688"/>
    </source>
</evidence>